<dbReference type="Proteomes" id="UP000693970">
    <property type="component" value="Unassembled WGS sequence"/>
</dbReference>
<name>A0A9K3PG35_9STRA</name>
<keyword evidence="4 8" id="KW-0812">Transmembrane</keyword>
<evidence type="ECO:0000313" key="10">
    <source>
        <dbReference type="EMBL" id="KAG7343619.1"/>
    </source>
</evidence>
<dbReference type="OrthoDB" id="1368at2759"/>
<keyword evidence="5 8" id="KW-1133">Transmembrane helix</keyword>
<protein>
    <submittedName>
        <fullName evidence="10">Bestrophin, RFP-TM, chloride channel</fullName>
    </submittedName>
</protein>
<sequence>MKKIAFDVAWVLVFYLFLTATLVESFQNPGSFQTLQHKRQRTVWNASLEANQKQLQHPLKYKSYTLVGDNEMHSFWFPEKHEKESIIQSTSSTSPSPSVPSPINNKHSSADWLYNLKTIPSSTVLRETKGPVLSLAGWAIFVSIVYQILKSIGKHSAASSLTISSSAHGFVVSSLGLLLVFRTNSAYQRFLEGRKIWENIHSISRNLSRMVHLYLPQLGRAKAGRVKNLLAAFPYLLRHHVRSGCLCTEEDPVSIDPRYRMLLHNSFTNVVDSRYEGDKASGGVTHISNDDNDNRTSRSCYVDVRDLPWSLLKQDDDLRGVAQAINKPLWVLDRLGQEIMDIPYSIHFCSRERAAFLSFVEKLTATIGQCERIHQTSVPLNYARHSLRGLSVFLMTLPFCLVKDMGLLTGPATAIMAWLLFGIYQIGYHVEDPFQGSLRLSILCDAIRKDLLSSDESAFHYVDDKYDDEDTQIPTPTIFLPNRLSPLQLVDLATSMSSCTPRETATLHGLKP</sequence>
<evidence type="ECO:0000256" key="1">
    <source>
        <dbReference type="ARBA" id="ARBA00004651"/>
    </source>
</evidence>
<keyword evidence="7 8" id="KW-0472">Membrane</keyword>
<reference evidence="10" key="1">
    <citation type="journal article" date="2021" name="Sci. Rep.">
        <title>Diploid genomic architecture of Nitzschia inconspicua, an elite biomass production diatom.</title>
        <authorList>
            <person name="Oliver A."/>
            <person name="Podell S."/>
            <person name="Pinowska A."/>
            <person name="Traller J.C."/>
            <person name="Smith S.R."/>
            <person name="McClure R."/>
            <person name="Beliaev A."/>
            <person name="Bohutskyi P."/>
            <person name="Hill E.A."/>
            <person name="Rabines A."/>
            <person name="Zheng H."/>
            <person name="Allen L.Z."/>
            <person name="Kuo A."/>
            <person name="Grigoriev I.V."/>
            <person name="Allen A.E."/>
            <person name="Hazlebeck D."/>
            <person name="Allen E.E."/>
        </authorList>
    </citation>
    <scope>NUCLEOTIDE SEQUENCE</scope>
    <source>
        <strain evidence="10">Hildebrandi</strain>
    </source>
</reference>
<dbReference type="GO" id="GO:0005254">
    <property type="term" value="F:chloride channel activity"/>
    <property type="evidence" value="ECO:0007669"/>
    <property type="project" value="InterPro"/>
</dbReference>
<keyword evidence="3" id="KW-1003">Cell membrane</keyword>
<evidence type="ECO:0000256" key="3">
    <source>
        <dbReference type="ARBA" id="ARBA00022475"/>
    </source>
</evidence>
<gene>
    <name evidence="10" type="ORF">IV203_021627</name>
</gene>
<dbReference type="EMBL" id="JAGRRH010000023">
    <property type="protein sequence ID" value="KAG7343619.1"/>
    <property type="molecule type" value="Genomic_DNA"/>
</dbReference>
<dbReference type="AlphaFoldDB" id="A0A9K3PG35"/>
<feature type="transmembrane region" description="Helical" evidence="8">
    <location>
        <begin position="130"/>
        <end position="149"/>
    </location>
</feature>
<keyword evidence="2" id="KW-0813">Transport</keyword>
<proteinExistence type="predicted"/>
<evidence type="ECO:0000256" key="6">
    <source>
        <dbReference type="ARBA" id="ARBA00023065"/>
    </source>
</evidence>
<evidence type="ECO:0000256" key="5">
    <source>
        <dbReference type="ARBA" id="ARBA00022989"/>
    </source>
</evidence>
<dbReference type="PANTHER" id="PTHR33281:SF19">
    <property type="entry name" value="VOLTAGE-DEPENDENT ANION CHANNEL-FORMING PROTEIN YNEE"/>
    <property type="match status" value="1"/>
</dbReference>
<evidence type="ECO:0000256" key="2">
    <source>
        <dbReference type="ARBA" id="ARBA00022448"/>
    </source>
</evidence>
<dbReference type="Pfam" id="PF25539">
    <property type="entry name" value="Bestrophin_2"/>
    <property type="match status" value="1"/>
</dbReference>
<evidence type="ECO:0000256" key="7">
    <source>
        <dbReference type="ARBA" id="ARBA00023136"/>
    </source>
</evidence>
<dbReference type="InterPro" id="IPR044669">
    <property type="entry name" value="YneE/VCCN1/2-like"/>
</dbReference>
<keyword evidence="6" id="KW-0406">Ion transport</keyword>
<dbReference type="PANTHER" id="PTHR33281">
    <property type="entry name" value="UPF0187 PROTEIN YNEE"/>
    <property type="match status" value="1"/>
</dbReference>
<keyword evidence="9" id="KW-0732">Signal</keyword>
<evidence type="ECO:0000256" key="8">
    <source>
        <dbReference type="SAM" id="Phobius"/>
    </source>
</evidence>
<evidence type="ECO:0000256" key="9">
    <source>
        <dbReference type="SAM" id="SignalP"/>
    </source>
</evidence>
<dbReference type="GO" id="GO:0005886">
    <property type="term" value="C:plasma membrane"/>
    <property type="evidence" value="ECO:0007669"/>
    <property type="project" value="UniProtKB-SubCell"/>
</dbReference>
<accession>A0A9K3PG35</accession>
<comment type="subcellular location">
    <subcellularLocation>
        <location evidence="1">Cell membrane</location>
        <topology evidence="1">Multi-pass membrane protein</topology>
    </subcellularLocation>
</comment>
<feature type="signal peptide" evidence="9">
    <location>
        <begin position="1"/>
        <end position="25"/>
    </location>
</feature>
<feature type="transmembrane region" description="Helical" evidence="8">
    <location>
        <begin position="161"/>
        <end position="181"/>
    </location>
</feature>
<keyword evidence="11" id="KW-1185">Reference proteome</keyword>
<organism evidence="10 11">
    <name type="scientific">Nitzschia inconspicua</name>
    <dbReference type="NCBI Taxonomy" id="303405"/>
    <lineage>
        <taxon>Eukaryota</taxon>
        <taxon>Sar</taxon>
        <taxon>Stramenopiles</taxon>
        <taxon>Ochrophyta</taxon>
        <taxon>Bacillariophyta</taxon>
        <taxon>Bacillariophyceae</taxon>
        <taxon>Bacillariophycidae</taxon>
        <taxon>Bacillariales</taxon>
        <taxon>Bacillariaceae</taxon>
        <taxon>Nitzschia</taxon>
    </lineage>
</organism>
<evidence type="ECO:0000313" key="11">
    <source>
        <dbReference type="Proteomes" id="UP000693970"/>
    </source>
</evidence>
<evidence type="ECO:0000256" key="4">
    <source>
        <dbReference type="ARBA" id="ARBA00022692"/>
    </source>
</evidence>
<reference evidence="10" key="2">
    <citation type="submission" date="2021-04" db="EMBL/GenBank/DDBJ databases">
        <authorList>
            <person name="Podell S."/>
        </authorList>
    </citation>
    <scope>NUCLEOTIDE SEQUENCE</scope>
    <source>
        <strain evidence="10">Hildebrandi</strain>
    </source>
</reference>
<feature type="chain" id="PRO_5039889853" evidence="9">
    <location>
        <begin position="26"/>
        <end position="512"/>
    </location>
</feature>
<comment type="caution">
    <text evidence="10">The sequence shown here is derived from an EMBL/GenBank/DDBJ whole genome shotgun (WGS) entry which is preliminary data.</text>
</comment>